<feature type="region of interest" description="Disordered" evidence="1">
    <location>
        <begin position="695"/>
        <end position="717"/>
    </location>
</feature>
<reference evidence="2" key="2">
    <citation type="submission" date="2021-01" db="UniProtKB">
        <authorList>
            <consortium name="EnsemblMetazoa"/>
        </authorList>
    </citation>
    <scope>IDENTIFICATION</scope>
</reference>
<feature type="compositionally biased region" description="Acidic residues" evidence="1">
    <location>
        <begin position="701"/>
        <end position="716"/>
    </location>
</feature>
<feature type="compositionally biased region" description="Acidic residues" evidence="1">
    <location>
        <begin position="651"/>
        <end position="660"/>
    </location>
</feature>
<proteinExistence type="predicted"/>
<dbReference type="EnsemblMetazoa" id="XM_030976920">
    <property type="protein sequence ID" value="XP_030832780"/>
    <property type="gene ID" value="LOC115920639"/>
</dbReference>
<dbReference type="OMA" id="NTMAIML"/>
<keyword evidence="3" id="KW-1185">Reference proteome</keyword>
<dbReference type="InParanoid" id="A0A7M7N8M8"/>
<evidence type="ECO:0000313" key="2">
    <source>
        <dbReference type="EnsemblMetazoa" id="XP_030832780"/>
    </source>
</evidence>
<sequence>MGEWTSDNMISKMNKWQNRLDSTDLEHSDDIHQIEQKQYSFEGTTNVWQKSKQSDPSHSYDPFREDEPRVCALETLHLNSTMRKHLCKGQSFDMSEIGFNVDVPYDYTHSLQPESDIEEYIVIDDVHGDSYDPVKADEYLLCQDCSGDVSDAVLTVMGKDKRKWRFMRAKQQRTGPRQPIRVDSMEDTLNKLKKSDKPLVGKPKTLLIPKSNTTSDIGTRDGDKTPSGAFRPIKSEPALGTQMDNVSKETSTQCNVRKTNAQGIEGGMLYRQKRTMSMPEAPTKGKLKKLQSQISSVFKKRESYPHDEAYTRCSRKRYVSSSSSSSSETSPIIASYLSSPEVFQDEPFCEIDIDVEEIEKEASEFENIVEPSWVSQSSILLSHSLVHQNSQEECTETEEWVVSKSGEYMYLFKEPNAHSEGDGFSSRNQDLPAVNADVVPESHAAISVEKGTGFASSCGSEGGVSGSSAQLPISRHCTSSLTLGTMNNEFQLTDGKFGAVSPDTISPGVVVQAHEVAELCIPNDNGINHNNRSTSESPEQGYSTAPETDNMPECQESMAYDSDENDNSNSSSYSSCDETVNDKFTRDLASAGVFSNDSEHVIITASLPVGPNLIPQADPIPMLMDAPPPRDTALLDGDGEDEDKPGGAAEDQGEEPEDGEVNYSQHVGASLVNNTMAIMLLIDHKLGSGSFQFSPSAEDSILQDDGPDEGGPEGDIDAVQFQYQDPDENLEEDNLLMARTLHYMNRQQQELDR</sequence>
<protein>
    <submittedName>
        <fullName evidence="2">Uncharacterized protein</fullName>
    </submittedName>
</protein>
<dbReference type="AlphaFoldDB" id="A0A7M7N8M8"/>
<evidence type="ECO:0000256" key="1">
    <source>
        <dbReference type="SAM" id="MobiDB-lite"/>
    </source>
</evidence>
<feature type="compositionally biased region" description="Polar residues" evidence="1">
    <location>
        <begin position="525"/>
        <end position="547"/>
    </location>
</feature>
<feature type="region of interest" description="Disordered" evidence="1">
    <location>
        <begin position="523"/>
        <end position="578"/>
    </location>
</feature>
<dbReference type="OrthoDB" id="10369144at2759"/>
<evidence type="ECO:0000313" key="3">
    <source>
        <dbReference type="Proteomes" id="UP000007110"/>
    </source>
</evidence>
<name>A0A7M7N8M8_STRPU</name>
<dbReference type="GeneID" id="115920639"/>
<dbReference type="RefSeq" id="XP_030832780.1">
    <property type="nucleotide sequence ID" value="XM_030976920.1"/>
</dbReference>
<reference evidence="3" key="1">
    <citation type="submission" date="2015-02" db="EMBL/GenBank/DDBJ databases">
        <title>Genome sequencing for Strongylocentrotus purpuratus.</title>
        <authorList>
            <person name="Murali S."/>
            <person name="Liu Y."/>
            <person name="Vee V."/>
            <person name="English A."/>
            <person name="Wang M."/>
            <person name="Skinner E."/>
            <person name="Han Y."/>
            <person name="Muzny D.M."/>
            <person name="Worley K.C."/>
            <person name="Gibbs R.A."/>
        </authorList>
    </citation>
    <scope>NUCLEOTIDE SEQUENCE</scope>
</reference>
<accession>A0A7M7N8M8</accession>
<dbReference type="Proteomes" id="UP000007110">
    <property type="component" value="Unassembled WGS sequence"/>
</dbReference>
<dbReference type="KEGG" id="spu:115920639"/>
<feature type="region of interest" description="Disordered" evidence="1">
    <location>
        <begin position="623"/>
        <end position="660"/>
    </location>
</feature>
<organism evidence="2 3">
    <name type="scientific">Strongylocentrotus purpuratus</name>
    <name type="common">Purple sea urchin</name>
    <dbReference type="NCBI Taxonomy" id="7668"/>
    <lineage>
        <taxon>Eukaryota</taxon>
        <taxon>Metazoa</taxon>
        <taxon>Echinodermata</taxon>
        <taxon>Eleutherozoa</taxon>
        <taxon>Echinozoa</taxon>
        <taxon>Echinoidea</taxon>
        <taxon>Euechinoidea</taxon>
        <taxon>Echinacea</taxon>
        <taxon>Camarodonta</taxon>
        <taxon>Echinidea</taxon>
        <taxon>Strongylocentrotidae</taxon>
        <taxon>Strongylocentrotus</taxon>
    </lineage>
</organism>
<feature type="region of interest" description="Disordered" evidence="1">
    <location>
        <begin position="200"/>
        <end position="235"/>
    </location>
</feature>